<dbReference type="OrthoDB" id="10253115at2759"/>
<feature type="domain" description="AMP-binding enzyme C-terminal" evidence="4">
    <location>
        <begin position="502"/>
        <end position="579"/>
    </location>
</feature>
<dbReference type="Pfam" id="PF00501">
    <property type="entry name" value="AMP-binding"/>
    <property type="match status" value="2"/>
</dbReference>
<dbReference type="PANTHER" id="PTHR43201">
    <property type="entry name" value="ACYL-COA SYNTHETASE"/>
    <property type="match status" value="1"/>
</dbReference>
<protein>
    <submittedName>
        <fullName evidence="5">Long-chain-fatty-acid-CoA ligase</fullName>
    </submittedName>
</protein>
<name>A8NXF4_COPC7</name>
<dbReference type="GO" id="GO:0006631">
    <property type="term" value="P:fatty acid metabolic process"/>
    <property type="evidence" value="ECO:0007669"/>
    <property type="project" value="TreeGrafter"/>
</dbReference>
<dbReference type="OMA" id="TFWASAF"/>
<dbReference type="PANTHER" id="PTHR43201:SF5">
    <property type="entry name" value="MEDIUM-CHAIN ACYL-COA LIGASE ACSF2, MITOCHONDRIAL"/>
    <property type="match status" value="1"/>
</dbReference>
<dbReference type="InterPro" id="IPR025110">
    <property type="entry name" value="AMP-bd_C"/>
</dbReference>
<dbReference type="InParanoid" id="A8NXF4"/>
<dbReference type="Gene3D" id="3.40.50.12780">
    <property type="entry name" value="N-terminal domain of ligase-like"/>
    <property type="match status" value="1"/>
</dbReference>
<evidence type="ECO:0000259" key="3">
    <source>
        <dbReference type="Pfam" id="PF00501"/>
    </source>
</evidence>
<comment type="caution">
    <text evidence="5">The sequence shown here is derived from an EMBL/GenBank/DDBJ whole genome shotgun (WGS) entry which is preliminary data.</text>
</comment>
<dbReference type="AlphaFoldDB" id="A8NXF4"/>
<dbReference type="KEGG" id="cci:CC1G_00288"/>
<dbReference type="PROSITE" id="PS00455">
    <property type="entry name" value="AMP_BINDING"/>
    <property type="match status" value="1"/>
</dbReference>
<dbReference type="RefSeq" id="XP_001837152.2">
    <property type="nucleotide sequence ID" value="XM_001837100.2"/>
</dbReference>
<feature type="domain" description="AMP-dependent synthetase/ligase" evidence="3">
    <location>
        <begin position="52"/>
        <end position="288"/>
    </location>
</feature>
<dbReference type="VEuPathDB" id="FungiDB:CC1G_00288"/>
<feature type="domain" description="AMP-dependent synthetase/ligase" evidence="3">
    <location>
        <begin position="305"/>
        <end position="450"/>
    </location>
</feature>
<evidence type="ECO:0000256" key="1">
    <source>
        <dbReference type="ARBA" id="ARBA00006432"/>
    </source>
</evidence>
<organism evidence="5 6">
    <name type="scientific">Coprinopsis cinerea (strain Okayama-7 / 130 / ATCC MYA-4618 / FGSC 9003)</name>
    <name type="common">Inky cap fungus</name>
    <name type="synonym">Hormographiella aspergillata</name>
    <dbReference type="NCBI Taxonomy" id="240176"/>
    <lineage>
        <taxon>Eukaryota</taxon>
        <taxon>Fungi</taxon>
        <taxon>Dikarya</taxon>
        <taxon>Basidiomycota</taxon>
        <taxon>Agaricomycotina</taxon>
        <taxon>Agaricomycetes</taxon>
        <taxon>Agaricomycetidae</taxon>
        <taxon>Agaricales</taxon>
        <taxon>Agaricineae</taxon>
        <taxon>Psathyrellaceae</taxon>
        <taxon>Coprinopsis</taxon>
    </lineage>
</organism>
<comment type="similarity">
    <text evidence="1">Belongs to the ATP-dependent AMP-binding enzyme family.</text>
</comment>
<accession>A8NXF4</accession>
<evidence type="ECO:0000259" key="4">
    <source>
        <dbReference type="Pfam" id="PF13193"/>
    </source>
</evidence>
<dbReference type="GO" id="GO:0031956">
    <property type="term" value="F:medium-chain fatty acid-CoA ligase activity"/>
    <property type="evidence" value="ECO:0007669"/>
    <property type="project" value="TreeGrafter"/>
</dbReference>
<dbReference type="InterPro" id="IPR000873">
    <property type="entry name" value="AMP-dep_synth/lig_dom"/>
</dbReference>
<reference evidence="5 6" key="1">
    <citation type="journal article" date="2010" name="Proc. Natl. Acad. Sci. U.S.A.">
        <title>Insights into evolution of multicellular fungi from the assembled chromosomes of the mushroom Coprinopsis cinerea (Coprinus cinereus).</title>
        <authorList>
            <person name="Stajich J.E."/>
            <person name="Wilke S.K."/>
            <person name="Ahren D."/>
            <person name="Au C.H."/>
            <person name="Birren B.W."/>
            <person name="Borodovsky M."/>
            <person name="Burns C."/>
            <person name="Canback B."/>
            <person name="Casselton L.A."/>
            <person name="Cheng C.K."/>
            <person name="Deng J."/>
            <person name="Dietrich F.S."/>
            <person name="Fargo D.C."/>
            <person name="Farman M.L."/>
            <person name="Gathman A.C."/>
            <person name="Goldberg J."/>
            <person name="Guigo R."/>
            <person name="Hoegger P.J."/>
            <person name="Hooker J.B."/>
            <person name="Huggins A."/>
            <person name="James T.Y."/>
            <person name="Kamada T."/>
            <person name="Kilaru S."/>
            <person name="Kodira C."/>
            <person name="Kues U."/>
            <person name="Kupfer D."/>
            <person name="Kwan H.S."/>
            <person name="Lomsadze A."/>
            <person name="Li W."/>
            <person name="Lilly W.W."/>
            <person name="Ma L.J."/>
            <person name="Mackey A.J."/>
            <person name="Manning G."/>
            <person name="Martin F."/>
            <person name="Muraguchi H."/>
            <person name="Natvig D.O."/>
            <person name="Palmerini H."/>
            <person name="Ramesh M.A."/>
            <person name="Rehmeyer C.J."/>
            <person name="Roe B.A."/>
            <person name="Shenoy N."/>
            <person name="Stanke M."/>
            <person name="Ter-Hovhannisyan V."/>
            <person name="Tunlid A."/>
            <person name="Velagapudi R."/>
            <person name="Vision T.J."/>
            <person name="Zeng Q."/>
            <person name="Zolan M.E."/>
            <person name="Pukkila P.J."/>
        </authorList>
    </citation>
    <scope>NUCLEOTIDE SEQUENCE [LARGE SCALE GENOMIC DNA]</scope>
    <source>
        <strain evidence="6">Okayama-7 / 130 / ATCC MYA-4618 / FGSC 9003</strain>
    </source>
</reference>
<dbReference type="InterPro" id="IPR020845">
    <property type="entry name" value="AMP-binding_CS"/>
</dbReference>
<dbReference type="Gene3D" id="3.30.300.30">
    <property type="match status" value="1"/>
</dbReference>
<keyword evidence="6" id="KW-1185">Reference proteome</keyword>
<dbReference type="Pfam" id="PF13193">
    <property type="entry name" value="AMP-binding_C"/>
    <property type="match status" value="1"/>
</dbReference>
<dbReference type="Proteomes" id="UP000001861">
    <property type="component" value="Unassembled WGS sequence"/>
</dbReference>
<gene>
    <name evidence="5" type="ORF">CC1G_00288</name>
</gene>
<dbReference type="GeneID" id="6013708"/>
<evidence type="ECO:0000256" key="2">
    <source>
        <dbReference type="ARBA" id="ARBA00022598"/>
    </source>
</evidence>
<dbReference type="STRING" id="240176.A8NXF4"/>
<dbReference type="InterPro" id="IPR042099">
    <property type="entry name" value="ANL_N_sf"/>
</dbReference>
<keyword evidence="2 5" id="KW-0436">Ligase</keyword>
<dbReference type="InterPro" id="IPR045851">
    <property type="entry name" value="AMP-bd_C_sf"/>
</dbReference>
<dbReference type="eggNOG" id="KOG1176">
    <property type="taxonomic scope" value="Eukaryota"/>
</dbReference>
<dbReference type="EMBL" id="AACS02000005">
    <property type="protein sequence ID" value="EAU84769.2"/>
    <property type="molecule type" value="Genomic_DNA"/>
</dbReference>
<dbReference type="HOGENOM" id="CLU_000022_59_0_1"/>
<evidence type="ECO:0000313" key="5">
    <source>
        <dbReference type="EMBL" id="EAU84769.2"/>
    </source>
</evidence>
<evidence type="ECO:0000313" key="6">
    <source>
        <dbReference type="Proteomes" id="UP000001861"/>
    </source>
</evidence>
<proteinExistence type="inferred from homology"/>
<sequence>MTWTPKRTLEEVNALLTAPGATHELETRLVNGRLQRVYRNQWPSLRVFWLWAVSQQKDNIYLVYEKQRYTFAQVHARATKAASMLRHVYNVRKGDRVAICARNYPEYLVVFWACHLIGAVSVLANAWSPLEVLQHCLIHTQCKVVVLDPERADRLEPGISRLSTEAGTTGVLVIEAHEGKGRWNGMHKWEDALNAYVGPLDAITSDPAVGPEDNASILFTSGTTGMPKGVLSTHRQYLTNVMNISIGSLRAALRRGETPSAGPVPGPQKGILISVPLFHVTGSTSLAVCTHDPERRSSDLTRLQMLGTLTGMKIVLMRKWIPEEAARLIKEENITVAGGVPSMVSDLVDSSSAGQPLEALMFGGAPAPNSLPPRAHKAFPNAALSQGYGLTETNSVAVGVAGEDYSARPTTCGLATPVNDVIIVKDGVVQPPNAIGEVWIRGPNVMQGYWNDPVATDKALTKDGWLLTGDLGYLDEEGFLYIRDRIKDIIIRGGENIDSVTVENALYADECVLEAAAVSVPDARLGELVAAAVTIKPPYWGKVTEAELVKQAAKSLPKFAVPVIIVVQSEPFERTPSGKILKGQIRDIVREAWKNRLAASGGGASAKL</sequence>
<dbReference type="SUPFAM" id="SSF56801">
    <property type="entry name" value="Acetyl-CoA synthetase-like"/>
    <property type="match status" value="1"/>
</dbReference>